<reference evidence="2" key="2">
    <citation type="submission" date="2019-10" db="EMBL/GenBank/DDBJ databases">
        <authorList>
            <consortium name="NCBI Genome Project"/>
        </authorList>
    </citation>
    <scope>NUCLEOTIDE SEQUENCE</scope>
    <source>
        <strain evidence="2">NI907</strain>
    </source>
</reference>
<gene>
    <name evidence="2" type="ORF">PgNI_08942</name>
</gene>
<sequence length="142" mass="15483">MPRKFSTNLPLSSSTILPSTETLAKSHNNESISKAALLEDEENRCKRIFLHLESLCLTREARASLHAFQQLYARKMRRPGLLPDGGTMEDRSLISRLIVGGRKISGNSGPGATRAAELKDAVPACDVTPTVPGLRGNRLSLM</sequence>
<protein>
    <submittedName>
        <fullName evidence="2">Uncharacterized protein</fullName>
    </submittedName>
</protein>
<accession>A0A6P8AUL4</accession>
<evidence type="ECO:0000313" key="1">
    <source>
        <dbReference type="Proteomes" id="UP000515153"/>
    </source>
</evidence>
<evidence type="ECO:0000313" key="2">
    <source>
        <dbReference type="RefSeq" id="XP_030978585.1"/>
    </source>
</evidence>
<dbReference type="AlphaFoldDB" id="A0A6P8AUL4"/>
<reference evidence="1 2" key="1">
    <citation type="journal article" date="2019" name="Mol. Biol. Evol.">
        <title>Blast fungal genomes show frequent chromosomal changes, gene gains and losses, and effector gene turnover.</title>
        <authorList>
            <person name="Gomez Luciano L.B."/>
            <person name="Jason Tsai I."/>
            <person name="Chuma I."/>
            <person name="Tosa Y."/>
            <person name="Chen Y.H."/>
            <person name="Li J.Y."/>
            <person name="Li M.Y."/>
            <person name="Jade Lu M.Y."/>
            <person name="Nakayashiki H."/>
            <person name="Li W.H."/>
        </authorList>
    </citation>
    <scope>NUCLEOTIDE SEQUENCE [LARGE SCALE GENOMIC DNA]</scope>
    <source>
        <strain evidence="1 2">NI907</strain>
    </source>
</reference>
<dbReference type="RefSeq" id="XP_030978585.1">
    <property type="nucleotide sequence ID" value="XM_031128932.1"/>
</dbReference>
<name>A0A6P8AUL4_PYRGI</name>
<proteinExistence type="predicted"/>
<dbReference type="KEGG" id="pgri:PgNI_08942"/>
<reference evidence="2" key="3">
    <citation type="submission" date="2025-08" db="UniProtKB">
        <authorList>
            <consortium name="RefSeq"/>
        </authorList>
    </citation>
    <scope>IDENTIFICATION</scope>
    <source>
        <strain evidence="2">NI907</strain>
    </source>
</reference>
<keyword evidence="1" id="KW-1185">Reference proteome</keyword>
<organism evidence="1 2">
    <name type="scientific">Pyricularia grisea</name>
    <name type="common">Crabgrass-specific blast fungus</name>
    <name type="synonym">Magnaporthe grisea</name>
    <dbReference type="NCBI Taxonomy" id="148305"/>
    <lineage>
        <taxon>Eukaryota</taxon>
        <taxon>Fungi</taxon>
        <taxon>Dikarya</taxon>
        <taxon>Ascomycota</taxon>
        <taxon>Pezizomycotina</taxon>
        <taxon>Sordariomycetes</taxon>
        <taxon>Sordariomycetidae</taxon>
        <taxon>Magnaporthales</taxon>
        <taxon>Pyriculariaceae</taxon>
        <taxon>Pyricularia</taxon>
    </lineage>
</organism>
<dbReference type="GeneID" id="41963840"/>
<dbReference type="Proteomes" id="UP000515153">
    <property type="component" value="Chromosome V"/>
</dbReference>